<evidence type="ECO:0000256" key="1">
    <source>
        <dbReference type="SAM" id="SignalP"/>
    </source>
</evidence>
<evidence type="ECO:0000313" key="3">
    <source>
        <dbReference type="Proteomes" id="UP000197587"/>
    </source>
</evidence>
<dbReference type="Proteomes" id="UP000197587">
    <property type="component" value="Unassembled WGS sequence"/>
</dbReference>
<dbReference type="InterPro" id="IPR005901">
    <property type="entry name" value="GLPGLI"/>
</dbReference>
<proteinExistence type="predicted"/>
<keyword evidence="1" id="KW-0732">Signal</keyword>
<keyword evidence="3" id="KW-1185">Reference proteome</keyword>
<organism evidence="2 3">
    <name type="scientific">Kaistella haifensis DSM 19056</name>
    <dbReference type="NCBI Taxonomy" id="1450526"/>
    <lineage>
        <taxon>Bacteria</taxon>
        <taxon>Pseudomonadati</taxon>
        <taxon>Bacteroidota</taxon>
        <taxon>Flavobacteriia</taxon>
        <taxon>Flavobacteriales</taxon>
        <taxon>Weeksellaceae</taxon>
        <taxon>Chryseobacterium group</taxon>
        <taxon>Kaistella</taxon>
    </lineage>
</organism>
<evidence type="ECO:0000313" key="2">
    <source>
        <dbReference type="EMBL" id="OWK99241.1"/>
    </source>
</evidence>
<sequence length="301" mass="34533">MKKLLSLVLLTAFFVGNAQETANRFFYELTFKPKKEAETTEKVMTVLDITKDKSLFRDFTTIAQDSLLKAEIETMQKTGVYKDISKSMKMPKFAFKVTKKYPEMTIQYSEGMLNGMTPVQLAYNDNPKFDWKIINEKTKIGEYNVQKATADFGGRKWTAWFSADIPFQDGPYKFYGLPGLIVKVEDADKNYSWELKGNKKVQNFEELTQMEKMSPGGAGKIVEVSREKFEKTMEDYKKDPFSSFRSQMTPDVMARKIPGQDKTIGEMIKDQEKMVKDFYNANNNPIEVAAETPPATKKKGK</sequence>
<comment type="caution">
    <text evidence="2">The sequence shown here is derived from an EMBL/GenBank/DDBJ whole genome shotgun (WGS) entry which is preliminary data.</text>
</comment>
<feature type="signal peptide" evidence="1">
    <location>
        <begin position="1"/>
        <end position="18"/>
    </location>
</feature>
<dbReference type="Pfam" id="PF09697">
    <property type="entry name" value="Porph_ging"/>
    <property type="match status" value="1"/>
</dbReference>
<gene>
    <name evidence="2" type="ORF">AP75_01780</name>
</gene>
<reference evidence="2 3" key="1">
    <citation type="submission" date="2014-01" db="EMBL/GenBank/DDBJ databases">
        <authorList>
            <consortium name="Genome Consortium for Active Teaching"/>
            <person name="Sontag T.C."/>
            <person name="Newman J.D."/>
        </authorList>
    </citation>
    <scope>NUCLEOTIDE SEQUENCE [LARGE SCALE GENOMIC DNA]</scope>
    <source>
        <strain evidence="2 3">DSM 19056</strain>
    </source>
</reference>
<dbReference type="EMBL" id="JASZ02000002">
    <property type="protein sequence ID" value="OWK99241.1"/>
    <property type="molecule type" value="Genomic_DNA"/>
</dbReference>
<name>A0A246BC74_9FLAO</name>
<protein>
    <submittedName>
        <fullName evidence="2">GLPGLI family protein</fullName>
    </submittedName>
</protein>
<feature type="chain" id="PRO_5011303821" evidence="1">
    <location>
        <begin position="19"/>
        <end position="301"/>
    </location>
</feature>
<reference evidence="2 3" key="2">
    <citation type="submission" date="2017-05" db="EMBL/GenBank/DDBJ databases">
        <title>Genome of Chryseobacterium haifense.</title>
        <authorList>
            <person name="Newman J.D."/>
        </authorList>
    </citation>
    <scope>NUCLEOTIDE SEQUENCE [LARGE SCALE GENOMIC DNA]</scope>
    <source>
        <strain evidence="2 3">DSM 19056</strain>
    </source>
</reference>
<dbReference type="AlphaFoldDB" id="A0A246BC74"/>
<accession>A0A246BC74</accession>
<dbReference type="RefSeq" id="WP_031504555.1">
    <property type="nucleotide sequence ID" value="NZ_JASZ02000002.1"/>
</dbReference>
<dbReference type="NCBIfam" id="TIGR01200">
    <property type="entry name" value="GLPGLI"/>
    <property type="match status" value="1"/>
</dbReference>